<dbReference type="AlphaFoldDB" id="A0A7C0U4B3"/>
<organism evidence="1">
    <name type="scientific">Desulfofervidus auxilii</name>
    <dbReference type="NCBI Taxonomy" id="1621989"/>
    <lineage>
        <taxon>Bacteria</taxon>
        <taxon>Pseudomonadati</taxon>
        <taxon>Thermodesulfobacteriota</taxon>
        <taxon>Candidatus Desulfofervidia</taxon>
        <taxon>Candidatus Desulfofervidales</taxon>
        <taxon>Candidatus Desulfofervidaceae</taxon>
        <taxon>Candidatus Desulfofervidus</taxon>
    </lineage>
</organism>
<evidence type="ECO:0000313" key="1">
    <source>
        <dbReference type="EMBL" id="HDD45255.1"/>
    </source>
</evidence>
<dbReference type="Proteomes" id="UP000886289">
    <property type="component" value="Unassembled WGS sequence"/>
</dbReference>
<comment type="caution">
    <text evidence="1">The sequence shown here is derived from an EMBL/GenBank/DDBJ whole genome shotgun (WGS) entry which is preliminary data.</text>
</comment>
<dbReference type="Pfam" id="PF12092">
    <property type="entry name" value="DUF3568"/>
    <property type="match status" value="1"/>
</dbReference>
<reference evidence="1" key="1">
    <citation type="journal article" date="2020" name="mSystems">
        <title>Genome- and Community-Level Interaction Insights into Carbon Utilization and Element Cycling Functions of Hydrothermarchaeota in Hydrothermal Sediment.</title>
        <authorList>
            <person name="Zhou Z."/>
            <person name="Liu Y."/>
            <person name="Xu W."/>
            <person name="Pan J."/>
            <person name="Luo Z.H."/>
            <person name="Li M."/>
        </authorList>
    </citation>
    <scope>NUCLEOTIDE SEQUENCE [LARGE SCALE GENOMIC DNA]</scope>
    <source>
        <strain evidence="1">HyVt-233</strain>
    </source>
</reference>
<protein>
    <submittedName>
        <fullName evidence="1">DUF3568 family protein</fullName>
    </submittedName>
</protein>
<gene>
    <name evidence="1" type="ORF">ENG63_10430</name>
</gene>
<dbReference type="PROSITE" id="PS51257">
    <property type="entry name" value="PROKAR_LIPOPROTEIN"/>
    <property type="match status" value="1"/>
</dbReference>
<dbReference type="InterPro" id="IPR021952">
    <property type="entry name" value="Flpp3-like"/>
</dbReference>
<accession>A0A7C0U4B3</accession>
<name>A0A7C0U4B3_DESA2</name>
<sequence length="135" mass="14901">MMWRKKFLFLLILLLCGCAAILVGTGAGVGVAGYKYIEGALEIEYIAPYEKVWEATKLALKDANIRIEKIQKDAINAKIVARKADNTKVIIKLKNKPSGIVKMSIRVGLFGNEEASLIIKKAIDKRLGIKEKGKV</sequence>
<dbReference type="EMBL" id="DRBS01000385">
    <property type="protein sequence ID" value="HDD45255.1"/>
    <property type="molecule type" value="Genomic_DNA"/>
</dbReference>
<proteinExistence type="predicted"/>